<dbReference type="EMBL" id="QWKP01000211">
    <property type="protein sequence ID" value="RHA38723.1"/>
    <property type="molecule type" value="Genomic_DNA"/>
</dbReference>
<evidence type="ECO:0000313" key="1">
    <source>
        <dbReference type="EMBL" id="RHA38723.1"/>
    </source>
</evidence>
<dbReference type="RefSeq" id="WP_118767916.1">
    <property type="nucleotide sequence ID" value="NZ_QWKP01000211.1"/>
</dbReference>
<evidence type="ECO:0000313" key="2">
    <source>
        <dbReference type="Proteomes" id="UP000283374"/>
    </source>
</evidence>
<organism evidence="1 2">
    <name type="scientific">Cellulomonas rhizosphaerae</name>
    <dbReference type="NCBI Taxonomy" id="2293719"/>
    <lineage>
        <taxon>Bacteria</taxon>
        <taxon>Bacillati</taxon>
        <taxon>Actinomycetota</taxon>
        <taxon>Actinomycetes</taxon>
        <taxon>Micrococcales</taxon>
        <taxon>Cellulomonadaceae</taxon>
        <taxon>Cellulomonas</taxon>
    </lineage>
</organism>
<name>A0A413RJG2_9CELL</name>
<protein>
    <submittedName>
        <fullName evidence="1">Uncharacterized protein</fullName>
    </submittedName>
</protein>
<gene>
    <name evidence="1" type="ORF">D1825_13395</name>
</gene>
<comment type="caution">
    <text evidence="1">The sequence shown here is derived from an EMBL/GenBank/DDBJ whole genome shotgun (WGS) entry which is preliminary data.</text>
</comment>
<keyword evidence="2" id="KW-1185">Reference proteome</keyword>
<dbReference type="AlphaFoldDB" id="A0A413RJG2"/>
<proteinExistence type="predicted"/>
<dbReference type="Proteomes" id="UP000283374">
    <property type="component" value="Unassembled WGS sequence"/>
</dbReference>
<reference evidence="1 2" key="1">
    <citation type="submission" date="2018-08" db="EMBL/GenBank/DDBJ databases">
        <title>Cellulomonas rhizosphaerae sp. nov., a novel actinomycete isolated from soil.</title>
        <authorList>
            <person name="Tian Y."/>
        </authorList>
    </citation>
    <scope>NUCLEOTIDE SEQUENCE [LARGE SCALE GENOMIC DNA]</scope>
    <source>
        <strain evidence="1 2">NEAU-TCZ24</strain>
    </source>
</reference>
<sequence length="94" mass="10474">MTEQTPRELLAEADQQRALADGADWAMTKIRLGEKPEVRKGRVGFWRRHKEDPSVRPLEFTAAATSALYLALAEVRGNATRKADELEARVGVTP</sequence>
<accession>A0A413RJG2</accession>